<keyword evidence="2" id="KW-1185">Reference proteome</keyword>
<evidence type="ECO:0000313" key="2">
    <source>
        <dbReference type="Proteomes" id="UP000805193"/>
    </source>
</evidence>
<dbReference type="Proteomes" id="UP000805193">
    <property type="component" value="Unassembled WGS sequence"/>
</dbReference>
<organism evidence="1 2">
    <name type="scientific">Ixodes persulcatus</name>
    <name type="common">Taiga tick</name>
    <dbReference type="NCBI Taxonomy" id="34615"/>
    <lineage>
        <taxon>Eukaryota</taxon>
        <taxon>Metazoa</taxon>
        <taxon>Ecdysozoa</taxon>
        <taxon>Arthropoda</taxon>
        <taxon>Chelicerata</taxon>
        <taxon>Arachnida</taxon>
        <taxon>Acari</taxon>
        <taxon>Parasitiformes</taxon>
        <taxon>Ixodida</taxon>
        <taxon>Ixodoidea</taxon>
        <taxon>Ixodidae</taxon>
        <taxon>Ixodinae</taxon>
        <taxon>Ixodes</taxon>
    </lineage>
</organism>
<gene>
    <name evidence="1" type="ORF">HPB47_003494</name>
</gene>
<evidence type="ECO:0000313" key="1">
    <source>
        <dbReference type="EMBL" id="KAG0420438.1"/>
    </source>
</evidence>
<name>A0AC60PI91_IXOPE</name>
<dbReference type="EMBL" id="JABSTQ010010508">
    <property type="protein sequence ID" value="KAG0420438.1"/>
    <property type="molecule type" value="Genomic_DNA"/>
</dbReference>
<comment type="caution">
    <text evidence="1">The sequence shown here is derived from an EMBL/GenBank/DDBJ whole genome shotgun (WGS) entry which is preliminary data.</text>
</comment>
<sequence length="275" mass="30576">MADLADRYLEAQGTQSLGMKMEEKKPTPEPPRPVDKKSTGQRPPLRCFPCNRLGHRAADCRHKVTTKASCWRCKRAMRPTPVKKDQKGVLKLPAVWLPSTPRRKKWSSRTDTWNSGTVTVSLWVGTRSVTVLRDTGCNTVVVWKNLISEEELTGTSKAVYLADGTVKMLPEERLLVRSPFFSGEQTVAGIATLVAALTTRLPPLATKEVELENSERSATPDPEPLGPAEEPPSWLGRLTEGRPREGDPAVLVFLQEHWCSEGHSERCRAALTNFP</sequence>
<accession>A0AC60PI91</accession>
<reference evidence="1 2" key="1">
    <citation type="journal article" date="2020" name="Cell">
        <title>Large-Scale Comparative Analyses of Tick Genomes Elucidate Their Genetic Diversity and Vector Capacities.</title>
        <authorList>
            <consortium name="Tick Genome and Microbiome Consortium (TIGMIC)"/>
            <person name="Jia N."/>
            <person name="Wang J."/>
            <person name="Shi W."/>
            <person name="Du L."/>
            <person name="Sun Y."/>
            <person name="Zhan W."/>
            <person name="Jiang J.F."/>
            <person name="Wang Q."/>
            <person name="Zhang B."/>
            <person name="Ji P."/>
            <person name="Bell-Sakyi L."/>
            <person name="Cui X.M."/>
            <person name="Yuan T.T."/>
            <person name="Jiang B.G."/>
            <person name="Yang W.F."/>
            <person name="Lam T.T."/>
            <person name="Chang Q.C."/>
            <person name="Ding S.J."/>
            <person name="Wang X.J."/>
            <person name="Zhu J.G."/>
            <person name="Ruan X.D."/>
            <person name="Zhao L."/>
            <person name="Wei J.T."/>
            <person name="Ye R.Z."/>
            <person name="Que T.C."/>
            <person name="Du C.H."/>
            <person name="Zhou Y.H."/>
            <person name="Cheng J.X."/>
            <person name="Dai P.F."/>
            <person name="Guo W.B."/>
            <person name="Han X.H."/>
            <person name="Huang E.J."/>
            <person name="Li L.F."/>
            <person name="Wei W."/>
            <person name="Gao Y.C."/>
            <person name="Liu J.Z."/>
            <person name="Shao H.Z."/>
            <person name="Wang X."/>
            <person name="Wang C.C."/>
            <person name="Yang T.C."/>
            <person name="Huo Q.B."/>
            <person name="Li W."/>
            <person name="Chen H.Y."/>
            <person name="Chen S.E."/>
            <person name="Zhou L.G."/>
            <person name="Ni X.B."/>
            <person name="Tian J.H."/>
            <person name="Sheng Y."/>
            <person name="Liu T."/>
            <person name="Pan Y.S."/>
            <person name="Xia L.Y."/>
            <person name="Li J."/>
            <person name="Zhao F."/>
            <person name="Cao W.C."/>
        </authorList>
    </citation>
    <scope>NUCLEOTIDE SEQUENCE [LARGE SCALE GENOMIC DNA]</scope>
    <source>
        <strain evidence="1">Iper-2018</strain>
    </source>
</reference>
<protein>
    <submittedName>
        <fullName evidence="1">Uncharacterized protein</fullName>
    </submittedName>
</protein>
<proteinExistence type="predicted"/>